<dbReference type="Proteomes" id="UP000033115">
    <property type="component" value="Chromosome"/>
</dbReference>
<dbReference type="STRING" id="1548.CSCA_2153"/>
<organism evidence="2 3">
    <name type="scientific">Clostridium scatologenes</name>
    <dbReference type="NCBI Taxonomy" id="1548"/>
    <lineage>
        <taxon>Bacteria</taxon>
        <taxon>Bacillati</taxon>
        <taxon>Bacillota</taxon>
        <taxon>Clostridia</taxon>
        <taxon>Eubacteriales</taxon>
        <taxon>Clostridiaceae</taxon>
        <taxon>Clostridium</taxon>
    </lineage>
</organism>
<keyword evidence="1" id="KW-0812">Transmembrane</keyword>
<reference evidence="2 3" key="1">
    <citation type="journal article" date="2015" name="J. Biotechnol.">
        <title>Complete genome sequence of a malodorant-producing acetogen, Clostridium scatologenes ATCC 25775(T).</title>
        <authorList>
            <person name="Zhu Z."/>
            <person name="Guo T."/>
            <person name="Zheng H."/>
            <person name="Song T."/>
            <person name="Ouyang P."/>
            <person name="Xie J."/>
        </authorList>
    </citation>
    <scope>NUCLEOTIDE SEQUENCE [LARGE SCALE GENOMIC DNA]</scope>
    <source>
        <strain evidence="2 3">ATCC 25775</strain>
    </source>
</reference>
<keyword evidence="1" id="KW-0472">Membrane</keyword>
<dbReference type="RefSeq" id="WP_029163238.1">
    <property type="nucleotide sequence ID" value="NZ_CP009933.1"/>
</dbReference>
<accession>A0A0E3M992</accession>
<feature type="transmembrane region" description="Helical" evidence="1">
    <location>
        <begin position="119"/>
        <end position="136"/>
    </location>
</feature>
<dbReference type="KEGG" id="csq:CSCA_2153"/>
<evidence type="ECO:0000313" key="3">
    <source>
        <dbReference type="Proteomes" id="UP000033115"/>
    </source>
</evidence>
<proteinExistence type="predicted"/>
<feature type="transmembrane region" description="Helical" evidence="1">
    <location>
        <begin position="93"/>
        <end position="113"/>
    </location>
</feature>
<evidence type="ECO:0000313" key="2">
    <source>
        <dbReference type="EMBL" id="AKA69278.1"/>
    </source>
</evidence>
<keyword evidence="1" id="KW-1133">Transmembrane helix</keyword>
<feature type="transmembrane region" description="Helical" evidence="1">
    <location>
        <begin position="194"/>
        <end position="216"/>
    </location>
</feature>
<dbReference type="HOGENOM" id="CLU_1228187_0_0_9"/>
<feature type="transmembrane region" description="Helical" evidence="1">
    <location>
        <begin position="157"/>
        <end position="174"/>
    </location>
</feature>
<dbReference type="EMBL" id="CP009933">
    <property type="protein sequence ID" value="AKA69278.1"/>
    <property type="molecule type" value="Genomic_DNA"/>
</dbReference>
<dbReference type="AlphaFoldDB" id="A0A0E3M992"/>
<feature type="transmembrane region" description="Helical" evidence="1">
    <location>
        <begin position="25"/>
        <end position="43"/>
    </location>
</feature>
<gene>
    <name evidence="2" type="ORF">CSCA_2153</name>
</gene>
<name>A0A0E3M992_CLOSL</name>
<feature type="transmembrane region" description="Helical" evidence="1">
    <location>
        <begin position="55"/>
        <end position="72"/>
    </location>
</feature>
<keyword evidence="3" id="KW-1185">Reference proteome</keyword>
<protein>
    <submittedName>
        <fullName evidence="2">Uncharacterized protein</fullName>
    </submittedName>
</protein>
<sequence length="225" mass="25719">MEINKEISILQILKESLKSLKSKEILIATMTFVLIGTAISMLYNPLDKFTIKNLIFYIPGQFLLVIGDMTIIKIVEKKYKKEEVDVKNIIKELIPRSFSALALYLIVTILIFIGMLALIIPGILFALYSALFLQIFTLENNGIRASISNSLNFSKGFRNFIFQMFIISMIMTLINDQVLLRLLKPFFNSFISSGVNIIIESIIDCFTTISFTSLYFKIKKIKTIE</sequence>
<evidence type="ECO:0000256" key="1">
    <source>
        <dbReference type="SAM" id="Phobius"/>
    </source>
</evidence>